<name>W7YHY5_9BACL</name>
<comment type="caution">
    <text evidence="1">The sequence shown here is derived from an EMBL/GenBank/DDBJ whole genome shotgun (WGS) entry which is preliminary data.</text>
</comment>
<dbReference type="OrthoDB" id="2606789at2"/>
<dbReference type="EMBL" id="BAVZ01000005">
    <property type="protein sequence ID" value="GAF08062.1"/>
    <property type="molecule type" value="Genomic_DNA"/>
</dbReference>
<reference evidence="1 2" key="1">
    <citation type="journal article" date="2014" name="Genome Announc.">
        <title>Draft Genome Sequence of Paenibacillus pini JCM 16418T, Isolated from the Rhizosphere of Pine Tree.</title>
        <authorList>
            <person name="Yuki M."/>
            <person name="Oshima K."/>
            <person name="Suda W."/>
            <person name="Oshida Y."/>
            <person name="Kitamura K."/>
            <person name="Iida Y."/>
            <person name="Hattori M."/>
            <person name="Ohkuma M."/>
        </authorList>
    </citation>
    <scope>NUCLEOTIDE SEQUENCE [LARGE SCALE GENOMIC DNA]</scope>
    <source>
        <strain evidence="1 2">JCM 16418</strain>
    </source>
</reference>
<protein>
    <submittedName>
        <fullName evidence="1">Uncharacterized protein</fullName>
    </submittedName>
</protein>
<accession>W7YHY5</accession>
<sequence>MNMLMTHGIQLHTQMSIERIGDDLIHLNRTRPVILWDIEPNMLVFFSDLHLPLIPELQLGFDISYQKIQVLKTSGRLIWKESCMSVKAYQYGVLLDTECKERLNNARYVNRMAWGERVRIQTYDFLGSLISEYPPGQHYDVST</sequence>
<evidence type="ECO:0000313" key="2">
    <source>
        <dbReference type="Proteomes" id="UP000019364"/>
    </source>
</evidence>
<evidence type="ECO:0000313" key="1">
    <source>
        <dbReference type="EMBL" id="GAF08062.1"/>
    </source>
</evidence>
<gene>
    <name evidence="1" type="ORF">JCM16418_2100</name>
</gene>
<keyword evidence="2" id="KW-1185">Reference proteome</keyword>
<dbReference type="RefSeq" id="WP_036648116.1">
    <property type="nucleotide sequence ID" value="NZ_BAVZ01000005.1"/>
</dbReference>
<dbReference type="Proteomes" id="UP000019364">
    <property type="component" value="Unassembled WGS sequence"/>
</dbReference>
<organism evidence="1 2">
    <name type="scientific">Paenibacillus pini JCM 16418</name>
    <dbReference type="NCBI Taxonomy" id="1236976"/>
    <lineage>
        <taxon>Bacteria</taxon>
        <taxon>Bacillati</taxon>
        <taxon>Bacillota</taxon>
        <taxon>Bacilli</taxon>
        <taxon>Bacillales</taxon>
        <taxon>Paenibacillaceae</taxon>
        <taxon>Paenibacillus</taxon>
    </lineage>
</organism>
<dbReference type="AlphaFoldDB" id="W7YHY5"/>
<dbReference type="STRING" id="1236976.JCM16418_2100"/>
<proteinExistence type="predicted"/>